<gene>
    <name evidence="3" type="ORF">CGOC_LOCUS8375</name>
</gene>
<evidence type="ECO:0000256" key="1">
    <source>
        <dbReference type="SAM" id="SignalP"/>
    </source>
</evidence>
<dbReference type="InterPro" id="IPR056225">
    <property type="entry name" value="NDNF_N"/>
</dbReference>
<evidence type="ECO:0000313" key="4">
    <source>
        <dbReference type="Proteomes" id="UP000271889"/>
    </source>
</evidence>
<keyword evidence="1" id="KW-0732">Signal</keyword>
<protein>
    <recommendedName>
        <fullName evidence="2">Neuron-derived neurotrophic factor N-terminal domain-containing protein</fullName>
    </recommendedName>
</protein>
<keyword evidence="4" id="KW-1185">Reference proteome</keyword>
<reference evidence="3 4" key="1">
    <citation type="submission" date="2018-11" db="EMBL/GenBank/DDBJ databases">
        <authorList>
            <consortium name="Pathogen Informatics"/>
        </authorList>
    </citation>
    <scope>NUCLEOTIDE SEQUENCE [LARGE SCALE GENOMIC DNA]</scope>
</reference>
<feature type="chain" id="PRO_5018218969" description="Neuron-derived neurotrophic factor N-terminal domain-containing protein" evidence="1">
    <location>
        <begin position="17"/>
        <end position="98"/>
    </location>
</feature>
<feature type="signal peptide" evidence="1">
    <location>
        <begin position="1"/>
        <end position="16"/>
    </location>
</feature>
<dbReference type="Proteomes" id="UP000271889">
    <property type="component" value="Unassembled WGS sequence"/>
</dbReference>
<sequence>MNFLLALLLILPNIAAYFVSQWKSLRENVEIVSDVGPGNEKRFLYSHNSDGPLFLFVTPCSGSVHWRLYEFKGGRNYKMSFNNVSWSWFSLYELDPLF</sequence>
<organism evidence="3 4">
    <name type="scientific">Cylicostephanus goldi</name>
    <name type="common">Nematode worm</name>
    <dbReference type="NCBI Taxonomy" id="71465"/>
    <lineage>
        <taxon>Eukaryota</taxon>
        <taxon>Metazoa</taxon>
        <taxon>Ecdysozoa</taxon>
        <taxon>Nematoda</taxon>
        <taxon>Chromadorea</taxon>
        <taxon>Rhabditida</taxon>
        <taxon>Rhabditina</taxon>
        <taxon>Rhabditomorpha</taxon>
        <taxon>Strongyloidea</taxon>
        <taxon>Strongylidae</taxon>
        <taxon>Cylicostephanus</taxon>
    </lineage>
</organism>
<dbReference type="Pfam" id="PF24354">
    <property type="entry name" value="NDNF_N"/>
    <property type="match status" value="1"/>
</dbReference>
<dbReference type="EMBL" id="UYRV01030598">
    <property type="protein sequence ID" value="VDK84925.1"/>
    <property type="molecule type" value="Genomic_DNA"/>
</dbReference>
<evidence type="ECO:0000313" key="3">
    <source>
        <dbReference type="EMBL" id="VDK84925.1"/>
    </source>
</evidence>
<dbReference type="AlphaFoldDB" id="A0A3P6TU56"/>
<accession>A0A3P6TU56</accession>
<proteinExistence type="predicted"/>
<feature type="domain" description="Neuron-derived neurotrophic factor N-terminal" evidence="2">
    <location>
        <begin position="21"/>
        <end position="85"/>
    </location>
</feature>
<evidence type="ECO:0000259" key="2">
    <source>
        <dbReference type="Pfam" id="PF24354"/>
    </source>
</evidence>
<name>A0A3P6TU56_CYLGO</name>
<dbReference type="OrthoDB" id="5820469at2759"/>